<proteinExistence type="predicted"/>
<evidence type="ECO:0000313" key="1">
    <source>
        <dbReference type="EMBL" id="KAJ8437534.1"/>
    </source>
</evidence>
<name>A0A9Q1QDC1_9CARY</name>
<dbReference type="OrthoDB" id="1893998at2759"/>
<dbReference type="PANTHER" id="PTHR36616:SF5">
    <property type="entry name" value="DIS3-EXONUCLEASE-LIKE PROTEIN"/>
    <property type="match status" value="1"/>
</dbReference>
<sequence>MLQLFFAVAFSAVPLTLYIPPIRSLNLFVETIEEAFRQTSSYAVRAYPRVRYAFSPPPPPPLLDPSSSATQLYLRWTVTGELLDISQFGARGTVRRKEERGELGMQYSSSGRKGVFGGINIIADGNPAREGSSFRKILRYKLLPSHLCLKPCSNLRVPVRIGGEKT</sequence>
<dbReference type="EMBL" id="JAKOGI010000296">
    <property type="protein sequence ID" value="KAJ8437534.1"/>
    <property type="molecule type" value="Genomic_DNA"/>
</dbReference>
<dbReference type="PANTHER" id="PTHR36616">
    <property type="entry name" value="BNAC07G32700D PROTEIN"/>
    <property type="match status" value="1"/>
</dbReference>
<organism evidence="1 2">
    <name type="scientific">Carnegiea gigantea</name>
    <dbReference type="NCBI Taxonomy" id="171969"/>
    <lineage>
        <taxon>Eukaryota</taxon>
        <taxon>Viridiplantae</taxon>
        <taxon>Streptophyta</taxon>
        <taxon>Embryophyta</taxon>
        <taxon>Tracheophyta</taxon>
        <taxon>Spermatophyta</taxon>
        <taxon>Magnoliopsida</taxon>
        <taxon>eudicotyledons</taxon>
        <taxon>Gunneridae</taxon>
        <taxon>Pentapetalae</taxon>
        <taxon>Caryophyllales</taxon>
        <taxon>Cactineae</taxon>
        <taxon>Cactaceae</taxon>
        <taxon>Cactoideae</taxon>
        <taxon>Echinocereeae</taxon>
        <taxon>Carnegiea</taxon>
    </lineage>
</organism>
<comment type="caution">
    <text evidence="1">The sequence shown here is derived from an EMBL/GenBank/DDBJ whole genome shotgun (WGS) entry which is preliminary data.</text>
</comment>
<dbReference type="AlphaFoldDB" id="A0A9Q1QDC1"/>
<gene>
    <name evidence="1" type="ORF">Cgig2_027609</name>
</gene>
<reference evidence="1" key="1">
    <citation type="submission" date="2022-04" db="EMBL/GenBank/DDBJ databases">
        <title>Carnegiea gigantea Genome sequencing and assembly v2.</title>
        <authorList>
            <person name="Copetti D."/>
            <person name="Sanderson M.J."/>
            <person name="Burquez A."/>
            <person name="Wojciechowski M.F."/>
        </authorList>
    </citation>
    <scope>NUCLEOTIDE SEQUENCE</scope>
    <source>
        <strain evidence="1">SGP5-SGP5p</strain>
        <tissue evidence="1">Aerial part</tissue>
    </source>
</reference>
<keyword evidence="2" id="KW-1185">Reference proteome</keyword>
<dbReference type="Proteomes" id="UP001153076">
    <property type="component" value="Unassembled WGS sequence"/>
</dbReference>
<evidence type="ECO:0000313" key="2">
    <source>
        <dbReference type="Proteomes" id="UP001153076"/>
    </source>
</evidence>
<accession>A0A9Q1QDC1</accession>
<protein>
    <submittedName>
        <fullName evidence="1">Uncharacterized protein</fullName>
    </submittedName>
</protein>